<keyword evidence="3" id="KW-1185">Reference proteome</keyword>
<dbReference type="Proteomes" id="UP000799538">
    <property type="component" value="Unassembled WGS sequence"/>
</dbReference>
<dbReference type="EMBL" id="ML992506">
    <property type="protein sequence ID" value="KAF2223318.1"/>
    <property type="molecule type" value="Genomic_DNA"/>
</dbReference>
<protein>
    <submittedName>
        <fullName evidence="2">Uncharacterized protein</fullName>
    </submittedName>
</protein>
<organism evidence="2 3">
    <name type="scientific">Elsinoe ampelina</name>
    <dbReference type="NCBI Taxonomy" id="302913"/>
    <lineage>
        <taxon>Eukaryota</taxon>
        <taxon>Fungi</taxon>
        <taxon>Dikarya</taxon>
        <taxon>Ascomycota</taxon>
        <taxon>Pezizomycotina</taxon>
        <taxon>Dothideomycetes</taxon>
        <taxon>Dothideomycetidae</taxon>
        <taxon>Myriangiales</taxon>
        <taxon>Elsinoaceae</taxon>
        <taxon>Elsinoe</taxon>
    </lineage>
</organism>
<dbReference type="AlphaFoldDB" id="A0A6A6GCG2"/>
<reference evidence="3" key="1">
    <citation type="journal article" date="2020" name="Stud. Mycol.">
        <title>101 Dothideomycetes genomes: A test case for predicting lifestyles and emergence of pathogens.</title>
        <authorList>
            <person name="Haridas S."/>
            <person name="Albert R."/>
            <person name="Binder M."/>
            <person name="Bloem J."/>
            <person name="LaButti K."/>
            <person name="Salamov A."/>
            <person name="Andreopoulos B."/>
            <person name="Baker S."/>
            <person name="Barry K."/>
            <person name="Bills G."/>
            <person name="Bluhm B."/>
            <person name="Cannon C."/>
            <person name="Castanera R."/>
            <person name="Culley D."/>
            <person name="Daum C."/>
            <person name="Ezra D."/>
            <person name="Gonzalez J."/>
            <person name="Henrissat B."/>
            <person name="Kuo A."/>
            <person name="Liang C."/>
            <person name="Lipzen A."/>
            <person name="Lutzoni F."/>
            <person name="Magnuson J."/>
            <person name="Mondo S."/>
            <person name="Nolan M."/>
            <person name="Ohm R."/>
            <person name="Pangilinan J."/>
            <person name="Park H.-J."/>
            <person name="Ramirez L."/>
            <person name="Alfaro M."/>
            <person name="Sun H."/>
            <person name="Tritt A."/>
            <person name="Yoshinaga Y."/>
            <person name="Zwiers L.-H."/>
            <person name="Turgeon B."/>
            <person name="Goodwin S."/>
            <person name="Spatafora J."/>
            <person name="Crous P."/>
            <person name="Grigoriev I."/>
        </authorList>
    </citation>
    <scope>NUCLEOTIDE SEQUENCE [LARGE SCALE GENOMIC DNA]</scope>
    <source>
        <strain evidence="3">CECT 20119</strain>
    </source>
</reference>
<evidence type="ECO:0000256" key="1">
    <source>
        <dbReference type="SAM" id="MobiDB-lite"/>
    </source>
</evidence>
<name>A0A6A6GCG2_9PEZI</name>
<dbReference type="OrthoDB" id="203796at2759"/>
<sequence>MATSVTPSQKRVDKGDALASVMDSALSIHDSPQVEGSSDSDGDEPPPYMASPSPASAPAPAPVPNSTAKPPDTPEIWRIYEKLQKVPWAKYMPPSAQLSADASTVTIVNVPQDHNAELVSKIIVEQLSLRPQQFVRIQGRHQTWGESKKVPDFDITLNLTPYFLDDTGSIILTRHPTNLYKPSITTSLAGLMSYLHFKGDLEVTFPTTSTKVIINLPALPPPPGADPPKRKSLFSSLVGTVTGEKTSYSVKAEWPFASHPVEVDDFGGVFESPERTFTTKSEKAWYQDWEALIRRAVVRKQTTSLGVDTWMQNMTDPLRKAELPTTSWAVHAYT</sequence>
<gene>
    <name evidence="2" type="ORF">BDZ85DRAFT_281256</name>
</gene>
<evidence type="ECO:0000313" key="3">
    <source>
        <dbReference type="Proteomes" id="UP000799538"/>
    </source>
</evidence>
<proteinExistence type="predicted"/>
<accession>A0A6A6GCG2</accession>
<feature type="region of interest" description="Disordered" evidence="1">
    <location>
        <begin position="1"/>
        <end position="74"/>
    </location>
</feature>
<feature type="compositionally biased region" description="Pro residues" evidence="1">
    <location>
        <begin position="45"/>
        <end position="63"/>
    </location>
</feature>
<dbReference type="PANTHER" id="PTHR37848">
    <property type="entry name" value="EXPRESSED PROTEIN"/>
    <property type="match status" value="1"/>
</dbReference>
<evidence type="ECO:0000313" key="2">
    <source>
        <dbReference type="EMBL" id="KAF2223318.1"/>
    </source>
</evidence>
<dbReference type="PANTHER" id="PTHR37848:SF1">
    <property type="entry name" value="SUN DOMAIN-CONTAINING PROTEIN"/>
    <property type="match status" value="1"/>
</dbReference>